<dbReference type="InterPro" id="IPR058647">
    <property type="entry name" value="BSH_CzcB-like"/>
</dbReference>
<evidence type="ECO:0000256" key="3">
    <source>
        <dbReference type="SAM" id="Phobius"/>
    </source>
</evidence>
<dbReference type="OrthoDB" id="320389at2"/>
<protein>
    <submittedName>
        <fullName evidence="6">Efflux RND transporter periplasmic adaptor subunit</fullName>
    </submittedName>
</protein>
<dbReference type="Pfam" id="PF25954">
    <property type="entry name" value="Beta-barrel_RND_2"/>
    <property type="match status" value="1"/>
</dbReference>
<accession>A0A4R9JVV0</accession>
<proteinExistence type="inferred from homology"/>
<dbReference type="Gene3D" id="2.40.420.20">
    <property type="match status" value="1"/>
</dbReference>
<evidence type="ECO:0000259" key="4">
    <source>
        <dbReference type="Pfam" id="PF25954"/>
    </source>
</evidence>
<dbReference type="InterPro" id="IPR006143">
    <property type="entry name" value="RND_pump_MFP"/>
</dbReference>
<keyword evidence="3" id="KW-1133">Transmembrane helix</keyword>
<evidence type="ECO:0000259" key="5">
    <source>
        <dbReference type="Pfam" id="PF25973"/>
    </source>
</evidence>
<feature type="coiled-coil region" evidence="2">
    <location>
        <begin position="106"/>
        <end position="133"/>
    </location>
</feature>
<dbReference type="PANTHER" id="PTHR30469">
    <property type="entry name" value="MULTIDRUG RESISTANCE PROTEIN MDTA"/>
    <property type="match status" value="1"/>
</dbReference>
<evidence type="ECO:0000313" key="7">
    <source>
        <dbReference type="Proteomes" id="UP000297693"/>
    </source>
</evidence>
<dbReference type="Pfam" id="PF25973">
    <property type="entry name" value="BSH_CzcB"/>
    <property type="match status" value="1"/>
</dbReference>
<feature type="domain" description="CzcB-like barrel-sandwich hybrid" evidence="5">
    <location>
        <begin position="74"/>
        <end position="209"/>
    </location>
</feature>
<dbReference type="Proteomes" id="UP000297693">
    <property type="component" value="Unassembled WGS sequence"/>
</dbReference>
<evidence type="ECO:0000313" key="6">
    <source>
        <dbReference type="EMBL" id="TGL56486.1"/>
    </source>
</evidence>
<dbReference type="GO" id="GO:1990281">
    <property type="term" value="C:efflux pump complex"/>
    <property type="evidence" value="ECO:0007669"/>
    <property type="project" value="TreeGrafter"/>
</dbReference>
<comment type="caution">
    <text evidence="6">The sequence shown here is derived from an EMBL/GenBank/DDBJ whole genome shotgun (WGS) entry which is preliminary data.</text>
</comment>
<sequence length="384" mass="42927">MIKFLSKSDIPKYGKYIFLLFFIFQIGFRYYRFEKLKRDTKEMAIPTVSLVQPSYFHGNENVTLPGTLKAWNEAQLYSQVSGYVKAWHKDYGAEVKKGTVLAEIQVPALDAEYEKAKAEVASQEAKYQLAQVTANRYLSLQKTNAVSAQAISEVLAEQNAEKAKLIAIQKNWEKWKALVNFKKIIAPFSGIVTQRNINLGDFVNQEGNVSDPKTAVPLYVVADVHKLRLFVSVPSTFSYLLKPGLKSEVSIPQFPDQTFKANFLTVAKGYESSSQTVLAEFELQNPEKKILPGSYAQVNLGAPVSSPYLNVPASSLIYQGNSIFVAILNQKNTIHFQPIEISRILDSSVEVKSGIVETDKVINHPRSSFLEGDLVQVVVPRSGY</sequence>
<evidence type="ECO:0000256" key="2">
    <source>
        <dbReference type="SAM" id="Coils"/>
    </source>
</evidence>
<keyword evidence="7" id="KW-1185">Reference proteome</keyword>
<feature type="domain" description="CusB-like beta-barrel" evidence="4">
    <location>
        <begin position="231"/>
        <end position="302"/>
    </location>
</feature>
<organism evidence="6 7">
    <name type="scientific">Leptospira ognonensis</name>
    <dbReference type="NCBI Taxonomy" id="2484945"/>
    <lineage>
        <taxon>Bacteria</taxon>
        <taxon>Pseudomonadati</taxon>
        <taxon>Spirochaetota</taxon>
        <taxon>Spirochaetia</taxon>
        <taxon>Leptospirales</taxon>
        <taxon>Leptospiraceae</taxon>
        <taxon>Leptospira</taxon>
    </lineage>
</organism>
<dbReference type="PANTHER" id="PTHR30469:SF37">
    <property type="entry name" value="RAGD PROTEIN"/>
    <property type="match status" value="1"/>
</dbReference>
<dbReference type="SUPFAM" id="SSF111369">
    <property type="entry name" value="HlyD-like secretion proteins"/>
    <property type="match status" value="1"/>
</dbReference>
<dbReference type="AlphaFoldDB" id="A0A4R9JVV0"/>
<keyword evidence="3" id="KW-0472">Membrane</keyword>
<dbReference type="NCBIfam" id="TIGR01730">
    <property type="entry name" value="RND_mfp"/>
    <property type="match status" value="1"/>
</dbReference>
<name>A0A4R9JVV0_9LEPT</name>
<dbReference type="RefSeq" id="WP_135625405.1">
    <property type="nucleotide sequence ID" value="NZ_RQGD01000046.1"/>
</dbReference>
<comment type="similarity">
    <text evidence="1">Belongs to the membrane fusion protein (MFP) (TC 8.A.1) family.</text>
</comment>
<evidence type="ECO:0000256" key="1">
    <source>
        <dbReference type="ARBA" id="ARBA00009477"/>
    </source>
</evidence>
<dbReference type="Gene3D" id="2.40.50.100">
    <property type="match status" value="1"/>
</dbReference>
<dbReference type="EMBL" id="RQGD01000046">
    <property type="protein sequence ID" value="TGL56486.1"/>
    <property type="molecule type" value="Genomic_DNA"/>
</dbReference>
<dbReference type="Gene3D" id="1.10.287.470">
    <property type="entry name" value="Helix hairpin bin"/>
    <property type="match status" value="1"/>
</dbReference>
<keyword evidence="3" id="KW-0812">Transmembrane</keyword>
<feature type="transmembrane region" description="Helical" evidence="3">
    <location>
        <begin position="13"/>
        <end position="31"/>
    </location>
</feature>
<dbReference type="GO" id="GO:0015562">
    <property type="term" value="F:efflux transmembrane transporter activity"/>
    <property type="evidence" value="ECO:0007669"/>
    <property type="project" value="TreeGrafter"/>
</dbReference>
<dbReference type="InterPro" id="IPR058792">
    <property type="entry name" value="Beta-barrel_RND_2"/>
</dbReference>
<reference evidence="6" key="1">
    <citation type="journal article" date="2019" name="PLoS Negl. Trop. Dis.">
        <title>Revisiting the worldwide diversity of Leptospira species in the environment.</title>
        <authorList>
            <person name="Vincent A.T."/>
            <person name="Schiettekatte O."/>
            <person name="Bourhy P."/>
            <person name="Veyrier F.J."/>
            <person name="Picardeau M."/>
        </authorList>
    </citation>
    <scope>NUCLEOTIDE SEQUENCE [LARGE SCALE GENOMIC DNA]</scope>
    <source>
        <strain evidence="6">201702476</strain>
    </source>
</reference>
<dbReference type="Gene3D" id="2.40.30.170">
    <property type="match status" value="1"/>
</dbReference>
<gene>
    <name evidence="6" type="ORF">EHQ58_17870</name>
</gene>
<keyword evidence="2" id="KW-0175">Coiled coil</keyword>